<reference evidence="2 3" key="1">
    <citation type="submission" date="2011-02" db="EMBL/GenBank/DDBJ databases">
        <title>The Genome Sequence of Sphaeroforma arctica JP610.</title>
        <authorList>
            <consortium name="The Broad Institute Genome Sequencing Platform"/>
            <person name="Russ C."/>
            <person name="Cuomo C."/>
            <person name="Young S.K."/>
            <person name="Zeng Q."/>
            <person name="Gargeya S."/>
            <person name="Alvarado L."/>
            <person name="Berlin A."/>
            <person name="Chapman S.B."/>
            <person name="Chen Z."/>
            <person name="Freedman E."/>
            <person name="Gellesch M."/>
            <person name="Goldberg J."/>
            <person name="Griggs A."/>
            <person name="Gujja S."/>
            <person name="Heilman E."/>
            <person name="Heiman D."/>
            <person name="Howarth C."/>
            <person name="Mehta T."/>
            <person name="Neiman D."/>
            <person name="Pearson M."/>
            <person name="Roberts A."/>
            <person name="Saif S."/>
            <person name="Shea T."/>
            <person name="Shenoy N."/>
            <person name="Sisk P."/>
            <person name="Stolte C."/>
            <person name="Sykes S."/>
            <person name="White J."/>
            <person name="Yandava C."/>
            <person name="Burger G."/>
            <person name="Gray M.W."/>
            <person name="Holland P.W.H."/>
            <person name="King N."/>
            <person name="Lang F.B.F."/>
            <person name="Roger A.J."/>
            <person name="Ruiz-Trillo I."/>
            <person name="Haas B."/>
            <person name="Nusbaum C."/>
            <person name="Birren B."/>
        </authorList>
    </citation>
    <scope>NUCLEOTIDE SEQUENCE [LARGE SCALE GENOMIC DNA]</scope>
    <source>
        <strain evidence="2 3">JP610</strain>
    </source>
</reference>
<dbReference type="eggNOG" id="ENOG502S4QU">
    <property type="taxonomic scope" value="Eukaryota"/>
</dbReference>
<dbReference type="GO" id="GO:0003676">
    <property type="term" value="F:nucleic acid binding"/>
    <property type="evidence" value="ECO:0007669"/>
    <property type="project" value="InterPro"/>
</dbReference>
<dbReference type="Pfam" id="PF13307">
    <property type="entry name" value="Helicase_C_2"/>
    <property type="match status" value="1"/>
</dbReference>
<protein>
    <recommendedName>
        <fullName evidence="1">ATP-dependent helicase C-terminal domain-containing protein</fullName>
    </recommendedName>
</protein>
<dbReference type="GO" id="GO:0006139">
    <property type="term" value="P:nucleobase-containing compound metabolic process"/>
    <property type="evidence" value="ECO:0007669"/>
    <property type="project" value="InterPro"/>
</dbReference>
<evidence type="ECO:0000259" key="1">
    <source>
        <dbReference type="SMART" id="SM00491"/>
    </source>
</evidence>
<accession>A0A0L0GFI0</accession>
<dbReference type="GeneID" id="25900596"/>
<dbReference type="SMART" id="SM00491">
    <property type="entry name" value="HELICc2"/>
    <property type="match status" value="1"/>
</dbReference>
<organism evidence="2 3">
    <name type="scientific">Sphaeroforma arctica JP610</name>
    <dbReference type="NCBI Taxonomy" id="667725"/>
    <lineage>
        <taxon>Eukaryota</taxon>
        <taxon>Ichthyosporea</taxon>
        <taxon>Ichthyophonida</taxon>
        <taxon>Sphaeroforma</taxon>
    </lineage>
</organism>
<dbReference type="Gene3D" id="3.40.50.300">
    <property type="entry name" value="P-loop containing nucleotide triphosphate hydrolases"/>
    <property type="match status" value="2"/>
</dbReference>
<evidence type="ECO:0000313" key="3">
    <source>
        <dbReference type="Proteomes" id="UP000054560"/>
    </source>
</evidence>
<dbReference type="Proteomes" id="UP000054560">
    <property type="component" value="Unassembled WGS sequence"/>
</dbReference>
<dbReference type="GO" id="GO:0016818">
    <property type="term" value="F:hydrolase activity, acting on acid anhydrides, in phosphorus-containing anhydrides"/>
    <property type="evidence" value="ECO:0007669"/>
    <property type="project" value="InterPro"/>
</dbReference>
<dbReference type="RefSeq" id="XP_014161737.1">
    <property type="nucleotide sequence ID" value="XM_014306262.1"/>
</dbReference>
<gene>
    <name evidence="2" type="ORF">SARC_00092</name>
</gene>
<proteinExistence type="predicted"/>
<feature type="domain" description="ATP-dependent helicase C-terminal" evidence="1">
    <location>
        <begin position="431"/>
        <end position="552"/>
    </location>
</feature>
<dbReference type="GO" id="GO:0004386">
    <property type="term" value="F:helicase activity"/>
    <property type="evidence" value="ECO:0007669"/>
    <property type="project" value="InterPro"/>
</dbReference>
<keyword evidence="3" id="KW-1185">Reference proteome</keyword>
<dbReference type="AlphaFoldDB" id="A0A0L0GFI0"/>
<dbReference type="GO" id="GO:0005524">
    <property type="term" value="F:ATP binding"/>
    <property type="evidence" value="ECO:0007669"/>
    <property type="project" value="InterPro"/>
</dbReference>
<evidence type="ECO:0000313" key="2">
    <source>
        <dbReference type="EMBL" id="KNC87835.1"/>
    </source>
</evidence>
<sequence>MKDLLNGRKLYPHQQRAVDELLGTQCAAGVYFLNAPTGCGKSIMSVALCASAGGSIITTTKALQWQYEADFPEVALLMGRGNYQCALAHEHEPLEYRIDVGGVTKLTTVPVVNPCPLDIRPAWTDKEGKAVYPTGPHYDECAYPEAVRRFTAARVTVSNFALHSFRPKEADCIVVDEAHELEATMREWGSLRRALDERPIGGICFLAKRLASRSAPCKAFLEAARDVQPLSECMSGVDTDEASDAPLAFGSPMYNGLMRYHASVKAMMGMLAHVQGALLKGNEDPVAAPLARLEALDKKLCWVRDVPRNYLASLMSHYSTGERELHVTLRNLAPIFKKLFGAYRRVYLVSATIVNPGTLCAVLGIRYSDTHSVHMESQFPAANHAIRDISNNVQVLARTLHDQVRDWQAGLIDTILDKHAGQRGLVMTASHEHAELIVRYTKPRSSRRMLLVKSNLVPVQCALELARDVPDMVYVSSSMHTGVDLPGDLSEFQIIAKIPRLSPHDPIVKYNRGKFAEWYDDQAAMGVIQRLGRSVRQKTDIVHSYFLDRLTGPIFRRLPETMVVRFGAIDDMK</sequence>
<dbReference type="EMBL" id="KQ241598">
    <property type="protein sequence ID" value="KNC87835.1"/>
    <property type="molecule type" value="Genomic_DNA"/>
</dbReference>
<dbReference type="SUPFAM" id="SSF52540">
    <property type="entry name" value="P-loop containing nucleoside triphosphate hydrolases"/>
    <property type="match status" value="1"/>
</dbReference>
<dbReference type="InterPro" id="IPR006555">
    <property type="entry name" value="ATP-dep_Helicase_C"/>
</dbReference>
<name>A0A0L0GFI0_9EUKA</name>
<dbReference type="InterPro" id="IPR027417">
    <property type="entry name" value="P-loop_NTPase"/>
</dbReference>